<keyword evidence="2" id="KW-1185">Reference proteome</keyword>
<dbReference type="Gramene" id="EOY31393">
    <property type="protein sequence ID" value="EOY31393"/>
    <property type="gene ID" value="TCM_038327"/>
</dbReference>
<dbReference type="EMBL" id="CM001887">
    <property type="protein sequence ID" value="EOY31393.1"/>
    <property type="molecule type" value="Genomic_DNA"/>
</dbReference>
<accession>A0A061GPQ8</accession>
<sequence length="126" mass="14578">MHAAKHRVMMSGDKERYTFGAFAVPVAVKGSIIKAPKGLEDEDHPQVFRDFYYMAFLKFSEEAMHLDSAKFQLSTYRPRVHRIRSEELKGGNVCAGGYERLVRITVVSRWCMKGYQGNSGRRRFPW</sequence>
<name>A0A061GPQ8_THECC</name>
<dbReference type="HOGENOM" id="CLU_1985650_0_0_1"/>
<dbReference type="InParanoid" id="A0A061GPQ8"/>
<evidence type="ECO:0000313" key="2">
    <source>
        <dbReference type="Proteomes" id="UP000026915"/>
    </source>
</evidence>
<evidence type="ECO:0000313" key="1">
    <source>
        <dbReference type="EMBL" id="EOY31393.1"/>
    </source>
</evidence>
<dbReference type="Proteomes" id="UP000026915">
    <property type="component" value="Chromosome 9"/>
</dbReference>
<protein>
    <recommendedName>
        <fullName evidence="3">2-oxoglutarate (2OG) and Fe(II)-dependent oxygenase superfamily protein</fullName>
    </recommendedName>
</protein>
<gene>
    <name evidence="1" type="ORF">TCM_038327</name>
</gene>
<reference evidence="1 2" key="1">
    <citation type="journal article" date="2013" name="Genome Biol.">
        <title>The genome sequence of the most widely cultivated cacao type and its use to identify candidate genes regulating pod color.</title>
        <authorList>
            <person name="Motamayor J.C."/>
            <person name="Mockaitis K."/>
            <person name="Schmutz J."/>
            <person name="Haiminen N."/>
            <person name="Iii D.L."/>
            <person name="Cornejo O."/>
            <person name="Findley S.D."/>
            <person name="Zheng P."/>
            <person name="Utro F."/>
            <person name="Royaert S."/>
            <person name="Saski C."/>
            <person name="Jenkins J."/>
            <person name="Podicheti R."/>
            <person name="Zhao M."/>
            <person name="Scheffler B.E."/>
            <person name="Stack J.C."/>
            <person name="Feltus F.A."/>
            <person name="Mustiga G.M."/>
            <person name="Amores F."/>
            <person name="Phillips W."/>
            <person name="Marelli J.P."/>
            <person name="May G.D."/>
            <person name="Shapiro H."/>
            <person name="Ma J."/>
            <person name="Bustamante C.D."/>
            <person name="Schnell R.J."/>
            <person name="Main D."/>
            <person name="Gilbert D."/>
            <person name="Parida L."/>
            <person name="Kuhn D.N."/>
        </authorList>
    </citation>
    <scope>NUCLEOTIDE SEQUENCE [LARGE SCALE GENOMIC DNA]</scope>
    <source>
        <strain evidence="2">cv. Matina 1-6</strain>
    </source>
</reference>
<dbReference type="SUPFAM" id="SSF51197">
    <property type="entry name" value="Clavaminate synthase-like"/>
    <property type="match status" value="1"/>
</dbReference>
<evidence type="ECO:0008006" key="3">
    <source>
        <dbReference type="Google" id="ProtNLM"/>
    </source>
</evidence>
<proteinExistence type="predicted"/>
<dbReference type="AlphaFoldDB" id="A0A061GPQ8"/>
<dbReference type="eggNOG" id="KOG0143">
    <property type="taxonomic scope" value="Eukaryota"/>
</dbReference>
<organism evidence="1 2">
    <name type="scientific">Theobroma cacao</name>
    <name type="common">Cacao</name>
    <name type="synonym">Cocoa</name>
    <dbReference type="NCBI Taxonomy" id="3641"/>
    <lineage>
        <taxon>Eukaryota</taxon>
        <taxon>Viridiplantae</taxon>
        <taxon>Streptophyta</taxon>
        <taxon>Embryophyta</taxon>
        <taxon>Tracheophyta</taxon>
        <taxon>Spermatophyta</taxon>
        <taxon>Magnoliopsida</taxon>
        <taxon>eudicotyledons</taxon>
        <taxon>Gunneridae</taxon>
        <taxon>Pentapetalae</taxon>
        <taxon>rosids</taxon>
        <taxon>malvids</taxon>
        <taxon>Malvales</taxon>
        <taxon>Malvaceae</taxon>
        <taxon>Byttnerioideae</taxon>
        <taxon>Theobroma</taxon>
    </lineage>
</organism>